<comment type="similarity">
    <text evidence="2">Belongs to the thioredoxin family. DsbA subfamily.</text>
</comment>
<dbReference type="Gene3D" id="3.40.30.10">
    <property type="entry name" value="Glutaredoxin"/>
    <property type="match status" value="1"/>
</dbReference>
<keyword evidence="6" id="KW-0676">Redox-active center</keyword>
<dbReference type="PANTHER" id="PTHR35891">
    <property type="entry name" value="THIOL:DISULFIDE INTERCHANGE PROTEIN DSBA"/>
    <property type="match status" value="1"/>
</dbReference>
<dbReference type="PANTHER" id="PTHR35891:SF3">
    <property type="entry name" value="THIOL:DISULFIDE INTERCHANGE PROTEIN DSBL"/>
    <property type="match status" value="1"/>
</dbReference>
<dbReference type="InterPro" id="IPR001853">
    <property type="entry name" value="DSBA-like_thioredoxin_dom"/>
</dbReference>
<name>A0A011MF94_9PROT</name>
<keyword evidence="11" id="KW-1185">Reference proteome</keyword>
<reference evidence="10" key="1">
    <citation type="submission" date="2014-02" db="EMBL/GenBank/DDBJ databases">
        <title>Expanding our view of genomic diversity in Candidatus Accumulibacter clades.</title>
        <authorList>
            <person name="Skennerton C.T."/>
            <person name="Barr J.J."/>
            <person name="Slater F.R."/>
            <person name="Bond P.L."/>
            <person name="Tyson G.W."/>
        </authorList>
    </citation>
    <scope>NUCLEOTIDE SEQUENCE [LARGE SCALE GENOMIC DNA]</scope>
</reference>
<evidence type="ECO:0000259" key="9">
    <source>
        <dbReference type="PROSITE" id="PS51352"/>
    </source>
</evidence>
<dbReference type="SUPFAM" id="SSF52833">
    <property type="entry name" value="Thioredoxin-like"/>
    <property type="match status" value="1"/>
</dbReference>
<dbReference type="InterPro" id="IPR013766">
    <property type="entry name" value="Thioredoxin_domain"/>
</dbReference>
<dbReference type="PROSITE" id="PS51352">
    <property type="entry name" value="THIOREDOXIN_2"/>
    <property type="match status" value="1"/>
</dbReference>
<dbReference type="GO" id="GO:0042597">
    <property type="term" value="C:periplasmic space"/>
    <property type="evidence" value="ECO:0007669"/>
    <property type="project" value="UniProtKB-SubCell"/>
</dbReference>
<keyword evidence="4 7" id="KW-0574">Periplasm</keyword>
<dbReference type="InterPro" id="IPR023205">
    <property type="entry name" value="DsbA/DsbL"/>
</dbReference>
<proteinExistence type="inferred from homology"/>
<dbReference type="GO" id="GO:0016491">
    <property type="term" value="F:oxidoreductase activity"/>
    <property type="evidence" value="ECO:0007669"/>
    <property type="project" value="InterPro"/>
</dbReference>
<dbReference type="STRING" id="1454001.AW08_01235"/>
<organism evidence="10 11">
    <name type="scientific">Candidatus Accumulibacter adjunctus</name>
    <dbReference type="NCBI Taxonomy" id="1454001"/>
    <lineage>
        <taxon>Bacteria</taxon>
        <taxon>Pseudomonadati</taxon>
        <taxon>Pseudomonadota</taxon>
        <taxon>Betaproteobacteria</taxon>
        <taxon>Candidatus Accumulibacter</taxon>
    </lineage>
</organism>
<evidence type="ECO:0000313" key="11">
    <source>
        <dbReference type="Proteomes" id="UP000020218"/>
    </source>
</evidence>
<dbReference type="CDD" id="cd03019">
    <property type="entry name" value="DsbA_DsbA"/>
    <property type="match status" value="1"/>
</dbReference>
<dbReference type="AlphaFoldDB" id="A0A011MF94"/>
<dbReference type="EMBL" id="JFAX01000005">
    <property type="protein sequence ID" value="EXI68453.1"/>
    <property type="molecule type" value="Genomic_DNA"/>
</dbReference>
<keyword evidence="3" id="KW-0732">Signal</keyword>
<evidence type="ECO:0000256" key="3">
    <source>
        <dbReference type="ARBA" id="ARBA00022729"/>
    </source>
</evidence>
<keyword evidence="5 7" id="KW-1015">Disulfide bond</keyword>
<dbReference type="Pfam" id="PF01323">
    <property type="entry name" value="DSBA"/>
    <property type="match status" value="1"/>
</dbReference>
<dbReference type="Proteomes" id="UP000020218">
    <property type="component" value="Unassembled WGS sequence"/>
</dbReference>
<gene>
    <name evidence="10" type="primary">dsbA</name>
    <name evidence="10" type="ORF">AW08_01235</name>
</gene>
<feature type="domain" description="Thioredoxin" evidence="9">
    <location>
        <begin position="14"/>
        <end position="165"/>
    </location>
</feature>
<evidence type="ECO:0000256" key="2">
    <source>
        <dbReference type="ARBA" id="ARBA00005791"/>
    </source>
</evidence>
<dbReference type="InterPro" id="IPR036249">
    <property type="entry name" value="Thioredoxin-like_sf"/>
</dbReference>
<feature type="disulfide bond" description="Redox-active" evidence="8">
    <location>
        <begin position="58"/>
        <end position="61"/>
    </location>
</feature>
<evidence type="ECO:0000313" key="10">
    <source>
        <dbReference type="EMBL" id="EXI68453.1"/>
    </source>
</evidence>
<evidence type="ECO:0000256" key="6">
    <source>
        <dbReference type="ARBA" id="ARBA00023284"/>
    </source>
</evidence>
<comment type="subcellular location">
    <subcellularLocation>
        <location evidence="1 7">Periplasm</location>
    </subcellularLocation>
</comment>
<protein>
    <recommendedName>
        <fullName evidence="7">Thiol:disulfide interchange protein</fullName>
    </recommendedName>
</protein>
<evidence type="ECO:0000256" key="5">
    <source>
        <dbReference type="ARBA" id="ARBA00023157"/>
    </source>
</evidence>
<evidence type="ECO:0000256" key="7">
    <source>
        <dbReference type="PIRNR" id="PIRNR001488"/>
    </source>
</evidence>
<dbReference type="InterPro" id="IPR050824">
    <property type="entry name" value="Thiol_disulfide_DsbA"/>
</dbReference>
<dbReference type="PIRSF" id="PIRSF001488">
    <property type="entry name" value="Tdi_protein"/>
    <property type="match status" value="1"/>
</dbReference>
<evidence type="ECO:0000256" key="8">
    <source>
        <dbReference type="PIRSR" id="PIRSR001488-1"/>
    </source>
</evidence>
<evidence type="ECO:0000256" key="4">
    <source>
        <dbReference type="ARBA" id="ARBA00022764"/>
    </source>
</evidence>
<comment type="caution">
    <text evidence="10">The sequence shown here is derived from an EMBL/GenBank/DDBJ whole genome shotgun (WGS) entry which is preliminary data.</text>
</comment>
<dbReference type="PATRIC" id="fig|1454001.3.peg.1259"/>
<sequence length="215" mass="23607">MHARSTGWLLTLVIALLAVALPVRAELVAGRDFVAIVPQQTTDNPAKIEVIEFFSYACPHCSELHPTLSKWSSALPADVVLKRVPITFGRPQWAPLARLFYALEATGDLARLDSAVFETLHRQGGKLFDDKSVIAWATARGIDGKKFTEAYNSFGVLSRVKQADQMAKAYGIQGVPALAVDGKYLVTGKDLKDFNDLLALTEQVIGKVRRERGKK</sequence>
<accession>A0A011MF94</accession>
<evidence type="ECO:0000256" key="1">
    <source>
        <dbReference type="ARBA" id="ARBA00004418"/>
    </source>
</evidence>